<evidence type="ECO:0000313" key="3">
    <source>
        <dbReference type="EMBL" id="CAF1111804.1"/>
    </source>
</evidence>
<reference evidence="3" key="1">
    <citation type="submission" date="2021-02" db="EMBL/GenBank/DDBJ databases">
        <authorList>
            <person name="Nowell W R."/>
        </authorList>
    </citation>
    <scope>NUCLEOTIDE SEQUENCE</scope>
    <source>
        <strain evidence="3">Ploen Becks lab</strain>
    </source>
</reference>
<dbReference type="OrthoDB" id="9989144at2759"/>
<dbReference type="PRINTS" id="PR00081">
    <property type="entry name" value="GDHRDH"/>
</dbReference>
<evidence type="ECO:0000256" key="1">
    <source>
        <dbReference type="ARBA" id="ARBA00006484"/>
    </source>
</evidence>
<feature type="non-terminal residue" evidence="3">
    <location>
        <position position="129"/>
    </location>
</feature>
<dbReference type="EMBL" id="CAJNOC010008214">
    <property type="protein sequence ID" value="CAF1111804.1"/>
    <property type="molecule type" value="Genomic_DNA"/>
</dbReference>
<dbReference type="PANTHER" id="PTHR24320">
    <property type="entry name" value="RETINOL DEHYDROGENASE"/>
    <property type="match status" value="1"/>
</dbReference>
<proteinExistence type="inferred from homology"/>
<sequence length="129" mass="13912">MSSKTFNAKSTAMEVIEGHNLAGYEIIVTGASSGIGVETARALAKAGARLVLTARDMTKLAQVADDLKKTTGNDEIELEKLELDSLKSVNEFVKRYLAKDRPLNILINNAGIMACPLSHTKDGFELQFG</sequence>
<keyword evidence="4" id="KW-1185">Reference proteome</keyword>
<evidence type="ECO:0000256" key="2">
    <source>
        <dbReference type="ARBA" id="ARBA00023002"/>
    </source>
</evidence>
<accession>A0A814PXU1</accession>
<gene>
    <name evidence="3" type="ORF">OXX778_LOCUS21661</name>
</gene>
<organism evidence="3 4">
    <name type="scientific">Brachionus calyciflorus</name>
    <dbReference type="NCBI Taxonomy" id="104777"/>
    <lineage>
        <taxon>Eukaryota</taxon>
        <taxon>Metazoa</taxon>
        <taxon>Spiralia</taxon>
        <taxon>Gnathifera</taxon>
        <taxon>Rotifera</taxon>
        <taxon>Eurotatoria</taxon>
        <taxon>Monogononta</taxon>
        <taxon>Pseudotrocha</taxon>
        <taxon>Ploima</taxon>
        <taxon>Brachionidae</taxon>
        <taxon>Brachionus</taxon>
    </lineage>
</organism>
<dbReference type="GO" id="GO:0016491">
    <property type="term" value="F:oxidoreductase activity"/>
    <property type="evidence" value="ECO:0007669"/>
    <property type="project" value="UniProtKB-KW"/>
</dbReference>
<comment type="similarity">
    <text evidence="1">Belongs to the short-chain dehydrogenases/reductases (SDR) family.</text>
</comment>
<evidence type="ECO:0000313" key="4">
    <source>
        <dbReference type="Proteomes" id="UP000663879"/>
    </source>
</evidence>
<dbReference type="InterPro" id="IPR036291">
    <property type="entry name" value="NAD(P)-bd_dom_sf"/>
</dbReference>
<name>A0A814PXU1_9BILA</name>
<dbReference type="Proteomes" id="UP000663879">
    <property type="component" value="Unassembled WGS sequence"/>
</dbReference>
<dbReference type="AlphaFoldDB" id="A0A814PXU1"/>
<protein>
    <submittedName>
        <fullName evidence="3">Uncharacterized protein</fullName>
    </submittedName>
</protein>
<dbReference type="InterPro" id="IPR002347">
    <property type="entry name" value="SDR_fam"/>
</dbReference>
<keyword evidence="2" id="KW-0560">Oxidoreductase</keyword>
<comment type="caution">
    <text evidence="3">The sequence shown here is derived from an EMBL/GenBank/DDBJ whole genome shotgun (WGS) entry which is preliminary data.</text>
</comment>
<dbReference type="Gene3D" id="3.40.50.720">
    <property type="entry name" value="NAD(P)-binding Rossmann-like Domain"/>
    <property type="match status" value="1"/>
</dbReference>
<dbReference type="Pfam" id="PF00106">
    <property type="entry name" value="adh_short"/>
    <property type="match status" value="1"/>
</dbReference>
<dbReference type="PANTHER" id="PTHR24320:SF227">
    <property type="entry name" value="RETINOL DEHYDROGENASE 11"/>
    <property type="match status" value="1"/>
</dbReference>
<dbReference type="SUPFAM" id="SSF51735">
    <property type="entry name" value="NAD(P)-binding Rossmann-fold domains"/>
    <property type="match status" value="1"/>
</dbReference>